<keyword evidence="2" id="KW-0472">Membrane</keyword>
<organism evidence="3 4">
    <name type="scientific">Desulfocurvibacter africanus subsp. africanus str. Walvis Bay</name>
    <dbReference type="NCBI Taxonomy" id="690850"/>
    <lineage>
        <taxon>Bacteria</taxon>
        <taxon>Pseudomonadati</taxon>
        <taxon>Thermodesulfobacteriota</taxon>
        <taxon>Desulfovibrionia</taxon>
        <taxon>Desulfovibrionales</taxon>
        <taxon>Desulfovibrionaceae</taxon>
        <taxon>Desulfocurvibacter</taxon>
    </lineage>
</organism>
<dbReference type="eggNOG" id="COG0421">
    <property type="taxonomic scope" value="Bacteria"/>
</dbReference>
<dbReference type="RefSeq" id="WP_014261233.1">
    <property type="nucleotide sequence ID" value="NC_016629.1"/>
</dbReference>
<feature type="transmembrane region" description="Helical" evidence="2">
    <location>
        <begin position="727"/>
        <end position="746"/>
    </location>
</feature>
<keyword evidence="4" id="KW-1185">Reference proteome</keyword>
<dbReference type="HOGENOM" id="CLU_018383_0_0_7"/>
<feature type="transmembrane region" description="Helical" evidence="2">
    <location>
        <begin position="103"/>
        <end position="124"/>
    </location>
</feature>
<keyword evidence="2" id="KW-1133">Transmembrane helix</keyword>
<sequence length="886" mass="91706">MGVQRQADAGNGPKPGPRLSPDAAPNSGAAGPAVRMTALALAVALLSGASLAYEVLLFRLYAVRLGHQFAAMVIALALLGIGAGGTLLALFRQRLLRDFGLSFGLAGLAFAASVLACTALVLSIDLPLEAALWRPWLLLSLAGLALLQALPFLCASLGLGLSLSAFTGRAGRLYRADLLGGGLAGPLVFVTLTAVPPGQAIKASALCGLLAALAAGRAMPVRSGTFSAILLAAVALTAVFPSGLLSPEPSAYRPLARAMLMPRAEVTARASGPMGVAQRLTSPVAPMRFAPGLSPLSPARPPGQDALFLDGDFAGALPEPALLDARAAPGASGTPEAAGAAEALSSPGRTGGPGTAGPAGPADGSGSPDVADPARNAGAREDLTFLAWLPTALPYLLLDRPRVLAASPLGGFSVVEALWHGSREVVAAEPNQALAALMASSGLFSGSRASLARIQPRALLRAGNPFDLIFLSPSGVSSAVQPLGEDFLLTKEAFEAYLGALSPDGLLCLLTPVSLPPRPEIKCLATTVAALRAVGLDPAPRMAALRTQTHFLLLASRNPFTAQAVAAMREFCRERNFDPVYHPGLDLAEANRFTVLPKPYHALAARELLGPNAAAFLAAQPYYLWPATDERPFFQRYFRWQGLGRIASAMGTGSMALVEWGYVLLAATLALAMVAGLCLVVLPLGFLQRAAPAKGVWRLYMAFIALGLAFLFLEIACLKMLTPFLGHPFVAATFTVAAFMLFAGLGSGVSRRFAAKGPAGQARGLRLAVAGITLFGLLFLLAQALLLPLMAVMPLALRAAVAMLLIAPLALAMGLPFPLGLALLEARTPGRVPWAWGLNGYASVVSPLLATLLAVHLGFKAVVLLAIGLYALTLALFTLDTRSSWR</sequence>
<feature type="transmembrane region" description="Helical" evidence="2">
    <location>
        <begin position="836"/>
        <end position="855"/>
    </location>
</feature>
<evidence type="ECO:0000313" key="4">
    <source>
        <dbReference type="Proteomes" id="UP000007844"/>
    </source>
</evidence>
<evidence type="ECO:0000256" key="2">
    <source>
        <dbReference type="SAM" id="Phobius"/>
    </source>
</evidence>
<gene>
    <name evidence="3" type="ORF">Desaf_3323</name>
</gene>
<feature type="transmembrane region" description="Helical" evidence="2">
    <location>
        <begin position="201"/>
        <end position="219"/>
    </location>
</feature>
<reference evidence="3 4" key="1">
    <citation type="journal article" date="2011" name="J. Bacteriol.">
        <title>Genome sequence of the mercury-methylating and pleomorphic Desulfovibrio africanus Strain Walvis Bay.</title>
        <authorList>
            <person name="Brown S.D."/>
            <person name="Wall J.D."/>
            <person name="Kucken A.M."/>
            <person name="Gilmour C.C."/>
            <person name="Podar M."/>
            <person name="Brandt C.C."/>
            <person name="Teshima H."/>
            <person name="Detter J.C."/>
            <person name="Han C.S."/>
            <person name="Land M.L."/>
            <person name="Lucas S."/>
            <person name="Han J."/>
            <person name="Pennacchio L."/>
            <person name="Nolan M."/>
            <person name="Pitluck S."/>
            <person name="Woyke T."/>
            <person name="Goodwin L."/>
            <person name="Palumbo A.V."/>
            <person name="Elias D.A."/>
        </authorList>
    </citation>
    <scope>NUCLEOTIDE SEQUENCE [LARGE SCALE GENOMIC DNA]</scope>
    <source>
        <strain evidence="3 4">Walvis Bay</strain>
    </source>
</reference>
<dbReference type="KEGG" id="daf:Desaf_3323"/>
<feature type="transmembrane region" description="Helical" evidence="2">
    <location>
        <begin position="226"/>
        <end position="245"/>
    </location>
</feature>
<feature type="transmembrane region" description="Helical" evidence="2">
    <location>
        <begin position="68"/>
        <end position="91"/>
    </location>
</feature>
<evidence type="ECO:0000256" key="1">
    <source>
        <dbReference type="SAM" id="MobiDB-lite"/>
    </source>
</evidence>
<feature type="transmembrane region" description="Helical" evidence="2">
    <location>
        <begin position="38"/>
        <end position="62"/>
    </location>
</feature>
<feature type="transmembrane region" description="Helical" evidence="2">
    <location>
        <begin position="861"/>
        <end position="879"/>
    </location>
</feature>
<dbReference type="InterPro" id="IPR029063">
    <property type="entry name" value="SAM-dependent_MTases_sf"/>
</dbReference>
<feature type="transmembrane region" description="Helical" evidence="2">
    <location>
        <begin position="660"/>
        <end position="687"/>
    </location>
</feature>
<dbReference type="EMBL" id="CP003221">
    <property type="protein sequence ID" value="EGJ51613.1"/>
    <property type="molecule type" value="Genomic_DNA"/>
</dbReference>
<feature type="transmembrane region" description="Helical" evidence="2">
    <location>
        <begin position="136"/>
        <end position="166"/>
    </location>
</feature>
<feature type="transmembrane region" description="Helical" evidence="2">
    <location>
        <begin position="178"/>
        <end position="195"/>
    </location>
</feature>
<keyword evidence="2" id="KW-0812">Transmembrane</keyword>
<feature type="region of interest" description="Disordered" evidence="1">
    <location>
        <begin position="326"/>
        <end position="375"/>
    </location>
</feature>
<dbReference type="AlphaFoldDB" id="F3Z471"/>
<feature type="region of interest" description="Disordered" evidence="1">
    <location>
        <begin position="1"/>
        <end position="28"/>
    </location>
</feature>
<feature type="compositionally biased region" description="Low complexity" evidence="1">
    <location>
        <begin position="358"/>
        <end position="369"/>
    </location>
</feature>
<dbReference type="SUPFAM" id="SSF53335">
    <property type="entry name" value="S-adenosyl-L-methionine-dependent methyltransferases"/>
    <property type="match status" value="1"/>
</dbReference>
<dbReference type="Proteomes" id="UP000007844">
    <property type="component" value="Chromosome"/>
</dbReference>
<protein>
    <submittedName>
        <fullName evidence="3">Putative spermidine synthase</fullName>
    </submittedName>
</protein>
<accession>F3Z471</accession>
<dbReference type="STRING" id="690850.Desaf_3323"/>
<feature type="transmembrane region" description="Helical" evidence="2">
    <location>
        <begin position="767"/>
        <end position="793"/>
    </location>
</feature>
<proteinExistence type="predicted"/>
<name>F3Z471_DESAF</name>
<feature type="transmembrane region" description="Helical" evidence="2">
    <location>
        <begin position="799"/>
        <end position="824"/>
    </location>
</feature>
<evidence type="ECO:0000313" key="3">
    <source>
        <dbReference type="EMBL" id="EGJ51613.1"/>
    </source>
</evidence>
<dbReference type="Gene3D" id="3.40.50.150">
    <property type="entry name" value="Vaccinia Virus protein VP39"/>
    <property type="match status" value="1"/>
</dbReference>
<feature type="transmembrane region" description="Helical" evidence="2">
    <location>
        <begin position="699"/>
        <end position="721"/>
    </location>
</feature>